<dbReference type="AlphaFoldDB" id="A0A0C2HVD7"/>
<protein>
    <submittedName>
        <fullName evidence="1">Uncharacterized protein</fullName>
    </submittedName>
</protein>
<sequence>MGFSGKGSGHCTRGRFCGVCECVIAAVQRPGKPAPTVSRRTEYCAQR</sequence>
<dbReference type="PATRIC" id="fig|226910.6.peg.5090"/>
<evidence type="ECO:0000313" key="2">
    <source>
        <dbReference type="Proteomes" id="UP000031535"/>
    </source>
</evidence>
<organism evidence="1 2">
    <name type="scientific">Pseudomonas batumici</name>
    <dbReference type="NCBI Taxonomy" id="226910"/>
    <lineage>
        <taxon>Bacteria</taxon>
        <taxon>Pseudomonadati</taxon>
        <taxon>Pseudomonadota</taxon>
        <taxon>Gammaproteobacteria</taxon>
        <taxon>Pseudomonadales</taxon>
        <taxon>Pseudomonadaceae</taxon>
        <taxon>Pseudomonas</taxon>
    </lineage>
</organism>
<reference evidence="1 2" key="1">
    <citation type="submission" date="2015-01" db="EMBL/GenBank/DDBJ databases">
        <title>Complete genome of Pseudomonas batumici UCM B-321 producer of the batumin antibiotic with strong antistaphilococcal and potential anticancer activity.</title>
        <authorList>
            <person name="Klochko V.V."/>
            <person name="Zelena L.B."/>
            <person name="Elena K.A."/>
            <person name="Reva O.N."/>
        </authorList>
    </citation>
    <scope>NUCLEOTIDE SEQUENCE [LARGE SCALE GENOMIC DNA]</scope>
    <source>
        <strain evidence="1 2">UCM B-321</strain>
    </source>
</reference>
<comment type="caution">
    <text evidence="1">The sequence shown here is derived from an EMBL/GenBank/DDBJ whole genome shotgun (WGS) entry which is preliminary data.</text>
</comment>
<dbReference type="Proteomes" id="UP000031535">
    <property type="component" value="Unassembled WGS sequence"/>
</dbReference>
<dbReference type="EMBL" id="JXDG01000065">
    <property type="protein sequence ID" value="KIH81126.1"/>
    <property type="molecule type" value="Genomic_DNA"/>
</dbReference>
<evidence type="ECO:0000313" key="1">
    <source>
        <dbReference type="EMBL" id="KIH81126.1"/>
    </source>
</evidence>
<name>A0A0C2HVD7_9PSED</name>
<proteinExistence type="predicted"/>
<accession>A0A0C2HVD7</accession>
<gene>
    <name evidence="1" type="ORF">UCMB321_5101</name>
</gene>
<keyword evidence="2" id="KW-1185">Reference proteome</keyword>